<dbReference type="GO" id="GO:0005886">
    <property type="term" value="C:plasma membrane"/>
    <property type="evidence" value="ECO:0007669"/>
    <property type="project" value="TreeGrafter"/>
</dbReference>
<dbReference type="InterPro" id="IPR006043">
    <property type="entry name" value="NCS2"/>
</dbReference>
<feature type="transmembrane region" description="Helical" evidence="7">
    <location>
        <begin position="59"/>
        <end position="78"/>
    </location>
</feature>
<comment type="subcellular location">
    <subcellularLocation>
        <location evidence="1">Membrane</location>
        <topology evidence="1">Multi-pass membrane protein</topology>
    </subcellularLocation>
</comment>
<feature type="transmembrane region" description="Helical" evidence="7">
    <location>
        <begin position="85"/>
        <end position="104"/>
    </location>
</feature>
<evidence type="ECO:0000256" key="7">
    <source>
        <dbReference type="SAM" id="Phobius"/>
    </source>
</evidence>
<protein>
    <recommendedName>
        <fullName evidence="10">Xanthine/uracil permease</fullName>
    </recommendedName>
</protein>
<feature type="transmembrane region" description="Helical" evidence="7">
    <location>
        <begin position="422"/>
        <end position="439"/>
    </location>
</feature>
<keyword evidence="9" id="KW-1185">Reference proteome</keyword>
<dbReference type="Proteomes" id="UP000052258">
    <property type="component" value="Unassembled WGS sequence"/>
</dbReference>
<evidence type="ECO:0000256" key="6">
    <source>
        <dbReference type="ARBA" id="ARBA00023136"/>
    </source>
</evidence>
<dbReference type="AlphaFoldDB" id="A0A0J8GEI9"/>
<feature type="transmembrane region" description="Helical" evidence="7">
    <location>
        <begin position="184"/>
        <end position="201"/>
    </location>
</feature>
<keyword evidence="4 7" id="KW-0812">Transmembrane</keyword>
<feature type="transmembrane region" description="Helical" evidence="7">
    <location>
        <begin position="381"/>
        <end position="410"/>
    </location>
</feature>
<evidence type="ECO:0000313" key="8">
    <source>
        <dbReference type="EMBL" id="KMT61102.1"/>
    </source>
</evidence>
<dbReference type="PANTHER" id="PTHR43337">
    <property type="entry name" value="XANTHINE/URACIL PERMEASE C887.17-RELATED"/>
    <property type="match status" value="1"/>
</dbReference>
<dbReference type="Pfam" id="PF00860">
    <property type="entry name" value="Xan_ur_permease"/>
    <property type="match status" value="1"/>
</dbReference>
<dbReference type="GO" id="GO:0005345">
    <property type="term" value="F:purine nucleobase transmembrane transporter activity"/>
    <property type="evidence" value="ECO:0007669"/>
    <property type="project" value="TreeGrafter"/>
</dbReference>
<evidence type="ECO:0000256" key="1">
    <source>
        <dbReference type="ARBA" id="ARBA00004141"/>
    </source>
</evidence>
<feature type="transmembrane region" description="Helical" evidence="7">
    <location>
        <begin position="143"/>
        <end position="162"/>
    </location>
</feature>
<evidence type="ECO:0000256" key="5">
    <source>
        <dbReference type="ARBA" id="ARBA00022989"/>
    </source>
</evidence>
<accession>A0A0J8GEI9</accession>
<dbReference type="EMBL" id="AZHO01000004">
    <property type="protein sequence ID" value="KMT61102.1"/>
    <property type="molecule type" value="Genomic_DNA"/>
</dbReference>
<feature type="transmembrane region" description="Helical" evidence="7">
    <location>
        <begin position="253"/>
        <end position="275"/>
    </location>
</feature>
<feature type="transmembrane region" description="Helical" evidence="7">
    <location>
        <begin position="208"/>
        <end position="233"/>
    </location>
</feature>
<comment type="caution">
    <text evidence="8">The sequence shown here is derived from an EMBL/GenBank/DDBJ whole genome shotgun (WGS) entry which is preliminary data.</text>
</comment>
<dbReference type="PANTHER" id="PTHR43337:SF2">
    <property type="entry name" value="XANTHINE_URACIL PERMEASE"/>
    <property type="match status" value="1"/>
</dbReference>
<evidence type="ECO:0008006" key="10">
    <source>
        <dbReference type="Google" id="ProtNLM"/>
    </source>
</evidence>
<evidence type="ECO:0000256" key="3">
    <source>
        <dbReference type="ARBA" id="ARBA00022448"/>
    </source>
</evidence>
<feature type="transmembrane region" description="Helical" evidence="7">
    <location>
        <begin position="33"/>
        <end position="53"/>
    </location>
</feature>
<keyword evidence="3" id="KW-0813">Transport</keyword>
<evidence type="ECO:0000313" key="9">
    <source>
        <dbReference type="Proteomes" id="UP000052258"/>
    </source>
</evidence>
<evidence type="ECO:0000256" key="2">
    <source>
        <dbReference type="ARBA" id="ARBA00005697"/>
    </source>
</evidence>
<name>A0A0J8GEI9_9LIST</name>
<comment type="similarity">
    <text evidence="2">Belongs to the nucleobase:cation symporter-2 (NCS2) (TC 2.A.40) family. Azg-like subfamily.</text>
</comment>
<evidence type="ECO:0000256" key="4">
    <source>
        <dbReference type="ARBA" id="ARBA00022692"/>
    </source>
</evidence>
<dbReference type="PATRIC" id="fig|1430899.3.peg.170"/>
<feature type="transmembrane region" description="Helical" evidence="7">
    <location>
        <begin position="110"/>
        <end position="131"/>
    </location>
</feature>
<keyword evidence="6 7" id="KW-0472">Membrane</keyword>
<keyword evidence="5 7" id="KW-1133">Transmembrane helix</keyword>
<reference evidence="8 9" key="1">
    <citation type="journal article" date="2015" name="Genome Biol. Evol.">
        <title>Comparative Genomics of Listeria Sensu Lato: Genus-Wide Differences in Evolutionary Dynamics and the Progressive Gain of Complex, Potentially Pathogenicity-Related Traits through Lateral Gene Transfer.</title>
        <authorList>
            <person name="Chiara M."/>
            <person name="Caruso M."/>
            <person name="D'Erchia A.M."/>
            <person name="Manzari C."/>
            <person name="Fraccalvieri R."/>
            <person name="Goffredo E."/>
            <person name="Latorre L."/>
            <person name="Miccolupo A."/>
            <person name="Padalino I."/>
            <person name="Santagada G."/>
            <person name="Chiocco D."/>
            <person name="Pesole G."/>
            <person name="Horner D.S."/>
            <person name="Parisi A."/>
        </authorList>
    </citation>
    <scope>NUCLEOTIDE SEQUENCE [LARGE SCALE GENOMIC DNA]</scope>
    <source>
        <strain evidence="8 9">1991</strain>
    </source>
</reference>
<proteinExistence type="inferred from homology"/>
<dbReference type="InterPro" id="IPR045018">
    <property type="entry name" value="Azg-like"/>
</dbReference>
<sequence>MGEGQFHRGKKMKKVFEQMFQLKKEGTTIRTELLAGMIGFFTVVYIIVVNSSILSEAGMSYEGVVIATIFISVVGCFIMGFWANLPLILMPGMGINALFAYSLVNTMGLSFEQALAVVVLSGIIFMVLAFTPLARKLNEAIPLVLKQAITVGLGFFLILLGLEKGGIVTRGSHSILALGKLDDPAVLATILTLFVTMILVIRKVPGGFLVSLIIGTIIGYFFGINGKVSAGALSLTPFKEVFFKLDFSGITEVAFWSGVFSLTMVVVFETVGLTYGQVRQLKHEERLPRVIQASSVTVFLSGIFGTSPTVSALESGSMIASNAKTGLASITTGVLFLCSLFLMPFLSVIPNSAVAPILVIIGMSMVQELKEMDLKNPANSFSSLLIIVIIPFAYSIADGIAAGFIAYPILHLFVKKEEKISPVMYVIAALFLAQYILQWI</sequence>
<gene>
    <name evidence="8" type="ORF">X560_0169</name>
</gene>
<organism evidence="8 9">
    <name type="scientific">Listeria fleischmannii 1991</name>
    <dbReference type="NCBI Taxonomy" id="1430899"/>
    <lineage>
        <taxon>Bacteria</taxon>
        <taxon>Bacillati</taxon>
        <taxon>Bacillota</taxon>
        <taxon>Bacilli</taxon>
        <taxon>Bacillales</taxon>
        <taxon>Listeriaceae</taxon>
        <taxon>Listeria</taxon>
    </lineage>
</organism>